<sequence>MDELPTELRRAVFEQCDRATVRSLRRTSKTWAKIGEEYLLPATFTTYPYRNDTDRLDSISQYEGLATQIQRLCLNHGEINEWHARHNTYFLNYMRNSEEVSEEMATAWHHYNNLKRLMELYHLNSCTVERLEPIFARLPHLQSVEISLMNCIFYKEDDPLVLKQIWSIPSTRRVPREATVDRFTNILLALQTNAVTHLSHDRIPFEFFAQSEHVLEKVIPVFQRLTSVRLSMDLIDRPTDIESSHSKAFKNLSRFLRSTTILRALELDFHGRRKVDLEPLFSSLRRHDFVFEHLEELTLKEFTSTEFDIGGFLTKQKSLKRLHLGGAGDKPKHHPPCGGVWLEEGSFKGLFERVDREMELESFLMQGDLLGLGSNESWELEEPVAWEDLGDAPAGRHLVPVGPVIG</sequence>
<dbReference type="SUPFAM" id="SSF52047">
    <property type="entry name" value="RNI-like"/>
    <property type="match status" value="1"/>
</dbReference>
<evidence type="ECO:0000313" key="3">
    <source>
        <dbReference type="Proteomes" id="UP000315522"/>
    </source>
</evidence>
<name>A0A559ME99_9HELO</name>
<keyword evidence="3" id="KW-1185">Reference proteome</keyword>
<dbReference type="InterPro" id="IPR001810">
    <property type="entry name" value="F-box_dom"/>
</dbReference>
<dbReference type="EMBL" id="QGML01000604">
    <property type="protein sequence ID" value="TVY91256.1"/>
    <property type="molecule type" value="Genomic_DNA"/>
</dbReference>
<dbReference type="Pfam" id="PF00646">
    <property type="entry name" value="F-box"/>
    <property type="match status" value="1"/>
</dbReference>
<reference evidence="2 3" key="1">
    <citation type="submission" date="2018-05" db="EMBL/GenBank/DDBJ databases">
        <title>Genome sequencing and assembly of the regulated plant pathogen Lachnellula willkommii and related sister species for the development of diagnostic species identification markers.</title>
        <authorList>
            <person name="Giroux E."/>
            <person name="Bilodeau G."/>
        </authorList>
    </citation>
    <scope>NUCLEOTIDE SEQUENCE [LARGE SCALE GENOMIC DNA]</scope>
    <source>
        <strain evidence="2 3">CBS 172.35</strain>
    </source>
</reference>
<protein>
    <recommendedName>
        <fullName evidence="1">F-box domain-containing protein</fullName>
    </recommendedName>
</protein>
<accession>A0A559ME99</accession>
<evidence type="ECO:0000313" key="2">
    <source>
        <dbReference type="EMBL" id="TVY91256.1"/>
    </source>
</evidence>
<proteinExistence type="predicted"/>
<organism evidence="2 3">
    <name type="scientific">Lachnellula willkommii</name>
    <dbReference type="NCBI Taxonomy" id="215461"/>
    <lineage>
        <taxon>Eukaryota</taxon>
        <taxon>Fungi</taxon>
        <taxon>Dikarya</taxon>
        <taxon>Ascomycota</taxon>
        <taxon>Pezizomycotina</taxon>
        <taxon>Leotiomycetes</taxon>
        <taxon>Helotiales</taxon>
        <taxon>Lachnaceae</taxon>
        <taxon>Lachnellula</taxon>
    </lineage>
</organism>
<comment type="caution">
    <text evidence="2">The sequence shown here is derived from an EMBL/GenBank/DDBJ whole genome shotgun (WGS) entry which is preliminary data.</text>
</comment>
<gene>
    <name evidence="2" type="ORF">LAWI1_G005730</name>
</gene>
<feature type="domain" description="F-box" evidence="1">
    <location>
        <begin position="2"/>
        <end position="34"/>
    </location>
</feature>
<dbReference type="AlphaFoldDB" id="A0A559ME99"/>
<evidence type="ECO:0000259" key="1">
    <source>
        <dbReference type="Pfam" id="PF00646"/>
    </source>
</evidence>
<dbReference type="Proteomes" id="UP000315522">
    <property type="component" value="Unassembled WGS sequence"/>
</dbReference>